<feature type="signal peptide" evidence="2">
    <location>
        <begin position="1"/>
        <end position="18"/>
    </location>
</feature>
<dbReference type="Proteomes" id="UP000623467">
    <property type="component" value="Unassembled WGS sequence"/>
</dbReference>
<dbReference type="InterPro" id="IPR023631">
    <property type="entry name" value="Amidase_dom"/>
</dbReference>
<feature type="compositionally biased region" description="Low complexity" evidence="1">
    <location>
        <begin position="546"/>
        <end position="559"/>
    </location>
</feature>
<reference evidence="4" key="1">
    <citation type="submission" date="2020-05" db="EMBL/GenBank/DDBJ databases">
        <title>Mycena genomes resolve the evolution of fungal bioluminescence.</title>
        <authorList>
            <person name="Tsai I.J."/>
        </authorList>
    </citation>
    <scope>NUCLEOTIDE SEQUENCE</scope>
    <source>
        <strain evidence="4">160909Yilan</strain>
    </source>
</reference>
<feature type="region of interest" description="Disordered" evidence="1">
    <location>
        <begin position="543"/>
        <end position="568"/>
    </location>
</feature>
<dbReference type="SUPFAM" id="SSF75304">
    <property type="entry name" value="Amidase signature (AS) enzymes"/>
    <property type="match status" value="1"/>
</dbReference>
<sequence>MLFRLFFVLAVALQTVLASSASRTVTFPDLYEATIAELQAGLAAGDFTSVDLVNAYFARINEVNAELHAVIETSPTALAQAADLDAQRKQGTILGPLHGIPILVKDNIATRFEDGMNTTSGSYALLNSVVPGDATVIAKLRQAGAIILGKTNLSEWASFGSLVPNGWSGRGGQTTNPYYPKVNACGSSSGSGVSAAIGLAAATLGTETAGSITCPASWNNVVGVKATVGLTSRNGVIPASQHQDTVGPLARTVTDAAIVLSAIAGKDSADNYTNAQPDSVPDYTTFLTKDALKGARLGVPRAVFLDTKYGPVPGAAAFAIALQTMKDLGANITDPADVPTAQDILNNTAASIVLYTDIKVDIQAYLANLTSIPTNVHTVADIAAFNDAHKNLEEPNTTAYTEWNLYFDLAEPMQANDTYLQAVQTDLELGGSKGIDAVLQQYNLDALVLPESGFMFQLAGLVGYPIVTVPLGFQPNDTVPDTAGGPDTPIQIAPGLPFGLTFVGTAFSESKLLAFAYAYEQATLTRLNRTAYDAATPKTQLADVVGTNSTSSGSNSTTTGSGGTHGGGSTGRAINVSVSHGLYGLWVLVVLLVYIEDILGL</sequence>
<feature type="domain" description="Amidase" evidence="3">
    <location>
        <begin position="51"/>
        <end position="513"/>
    </location>
</feature>
<dbReference type="OrthoDB" id="566138at2759"/>
<feature type="chain" id="PRO_5034386335" evidence="2">
    <location>
        <begin position="19"/>
        <end position="601"/>
    </location>
</feature>
<name>A0A8H6YGB5_9AGAR</name>
<protein>
    <submittedName>
        <fullName evidence="4">Amidase domain-containing protein</fullName>
    </submittedName>
</protein>
<dbReference type="PANTHER" id="PTHR42678:SF34">
    <property type="entry name" value="OS04G0183300 PROTEIN"/>
    <property type="match status" value="1"/>
</dbReference>
<evidence type="ECO:0000313" key="5">
    <source>
        <dbReference type="Proteomes" id="UP000623467"/>
    </source>
</evidence>
<gene>
    <name evidence="4" type="ORF">MSAN_01341600</name>
</gene>
<keyword evidence="5" id="KW-1185">Reference proteome</keyword>
<proteinExistence type="predicted"/>
<dbReference type="EMBL" id="JACAZH010000010">
    <property type="protein sequence ID" value="KAF7357455.1"/>
    <property type="molecule type" value="Genomic_DNA"/>
</dbReference>
<keyword evidence="2" id="KW-0732">Signal</keyword>
<evidence type="ECO:0000313" key="4">
    <source>
        <dbReference type="EMBL" id="KAF7357455.1"/>
    </source>
</evidence>
<accession>A0A8H6YGB5</accession>
<evidence type="ECO:0000256" key="2">
    <source>
        <dbReference type="SAM" id="SignalP"/>
    </source>
</evidence>
<evidence type="ECO:0000259" key="3">
    <source>
        <dbReference type="Pfam" id="PF01425"/>
    </source>
</evidence>
<dbReference type="PANTHER" id="PTHR42678">
    <property type="entry name" value="AMIDASE"/>
    <property type="match status" value="1"/>
</dbReference>
<dbReference type="Gene3D" id="3.90.1300.10">
    <property type="entry name" value="Amidase signature (AS) domain"/>
    <property type="match status" value="1"/>
</dbReference>
<dbReference type="Pfam" id="PF01425">
    <property type="entry name" value="Amidase"/>
    <property type="match status" value="1"/>
</dbReference>
<dbReference type="InterPro" id="IPR036928">
    <property type="entry name" value="AS_sf"/>
</dbReference>
<comment type="caution">
    <text evidence="4">The sequence shown here is derived from an EMBL/GenBank/DDBJ whole genome shotgun (WGS) entry which is preliminary data.</text>
</comment>
<evidence type="ECO:0000256" key="1">
    <source>
        <dbReference type="SAM" id="MobiDB-lite"/>
    </source>
</evidence>
<dbReference type="AlphaFoldDB" id="A0A8H6YGB5"/>
<organism evidence="4 5">
    <name type="scientific">Mycena sanguinolenta</name>
    <dbReference type="NCBI Taxonomy" id="230812"/>
    <lineage>
        <taxon>Eukaryota</taxon>
        <taxon>Fungi</taxon>
        <taxon>Dikarya</taxon>
        <taxon>Basidiomycota</taxon>
        <taxon>Agaricomycotina</taxon>
        <taxon>Agaricomycetes</taxon>
        <taxon>Agaricomycetidae</taxon>
        <taxon>Agaricales</taxon>
        <taxon>Marasmiineae</taxon>
        <taxon>Mycenaceae</taxon>
        <taxon>Mycena</taxon>
    </lineage>
</organism>